<evidence type="ECO:0000313" key="3">
    <source>
        <dbReference type="EMBL" id="CAH1637215.1"/>
    </source>
</evidence>
<feature type="compositionally biased region" description="Polar residues" evidence="1">
    <location>
        <begin position="282"/>
        <end position="292"/>
    </location>
</feature>
<keyword evidence="2" id="KW-1133">Transmembrane helix</keyword>
<feature type="compositionally biased region" description="Low complexity" evidence="1">
    <location>
        <begin position="294"/>
        <end position="347"/>
    </location>
</feature>
<keyword evidence="2" id="KW-0812">Transmembrane</keyword>
<dbReference type="Proteomes" id="UP001153321">
    <property type="component" value="Chromosome 15"/>
</dbReference>
<keyword evidence="2" id="KW-0472">Membrane</keyword>
<evidence type="ECO:0000256" key="2">
    <source>
        <dbReference type="SAM" id="Phobius"/>
    </source>
</evidence>
<evidence type="ECO:0000313" key="4">
    <source>
        <dbReference type="Proteomes" id="UP001153321"/>
    </source>
</evidence>
<reference evidence="3" key="1">
    <citation type="submission" date="2022-02" db="EMBL/GenBank/DDBJ databases">
        <authorList>
            <person name="King R."/>
        </authorList>
    </citation>
    <scope>NUCLEOTIDE SEQUENCE</scope>
</reference>
<dbReference type="EMBL" id="LR824546">
    <property type="protein sequence ID" value="CAH1637215.1"/>
    <property type="molecule type" value="Genomic_DNA"/>
</dbReference>
<organism evidence="3 4">
    <name type="scientific">Spodoptera littoralis</name>
    <name type="common">Egyptian cotton leafworm</name>
    <dbReference type="NCBI Taxonomy" id="7109"/>
    <lineage>
        <taxon>Eukaryota</taxon>
        <taxon>Metazoa</taxon>
        <taxon>Ecdysozoa</taxon>
        <taxon>Arthropoda</taxon>
        <taxon>Hexapoda</taxon>
        <taxon>Insecta</taxon>
        <taxon>Pterygota</taxon>
        <taxon>Neoptera</taxon>
        <taxon>Endopterygota</taxon>
        <taxon>Lepidoptera</taxon>
        <taxon>Glossata</taxon>
        <taxon>Ditrysia</taxon>
        <taxon>Noctuoidea</taxon>
        <taxon>Noctuidae</taxon>
        <taxon>Amphipyrinae</taxon>
        <taxon>Spodoptera</taxon>
    </lineage>
</organism>
<dbReference type="AlphaFoldDB" id="A0A9P0I1A9"/>
<feature type="transmembrane region" description="Helical" evidence="2">
    <location>
        <begin position="358"/>
        <end position="384"/>
    </location>
</feature>
<feature type="region of interest" description="Disordered" evidence="1">
    <location>
        <begin position="174"/>
        <end position="352"/>
    </location>
</feature>
<name>A0A9P0I1A9_SPOLI</name>
<feature type="compositionally biased region" description="Low complexity" evidence="1">
    <location>
        <begin position="174"/>
        <end position="281"/>
    </location>
</feature>
<protein>
    <submittedName>
        <fullName evidence="3">Uncharacterized protein</fullName>
    </submittedName>
</protein>
<evidence type="ECO:0000256" key="1">
    <source>
        <dbReference type="SAM" id="MobiDB-lite"/>
    </source>
</evidence>
<gene>
    <name evidence="3" type="ORF">SPLIT_LOCUS2576</name>
</gene>
<proteinExistence type="predicted"/>
<sequence length="407" mass="43246">MCFSFGHQLKQYVSFNFKQQSGCIIAAVSQNYTSGYSDKVNYSGKLNCVASDVVQIPSGLLEANIFVESTSDNDTISLLVFEENDEIADKVDITVSKNDSKSVHHTLQMRVTKMTGYVVIIARTTLTSNILVETVYVLLDDPLEDAINSNDNNHFTLSPFNGVSGITLPTVSFPTPSTAATTTTEEPTTVSSTTTEDPTTVSSTTTEEPTTVSSTTTEEPTTVSSTTTEQPTTVSSTTTQQPTTISSTNTEDPTTVSSTTTQEPTTVSSTSTEEPTTSLSTMVQEPTSSPPDYTTETTSSSINSITDTTSTTIDSTSETTRLTQGETTTLPSDQSTTAPGTTSVSTTENPEIADNPKLSGFIIAIIVVSSVVVLVGIVVIIWIFNCSSKGLMCTSKAYNFSDTKGVV</sequence>
<keyword evidence="4" id="KW-1185">Reference proteome</keyword>
<accession>A0A9P0I1A9</accession>